<dbReference type="SMR" id="E0W5E6"/>
<name>E0W5E6_PHYSO</name>
<evidence type="ECO:0000313" key="3">
    <source>
        <dbReference type="EMBL" id="AEK80755.1"/>
    </source>
</evidence>
<keyword evidence="1" id="KW-0732">Signal</keyword>
<sequence>MRLHPLTFIASAALVTFTAAEAHQSTTTTQLWTSKLDTPIKRLLRAHRTTDDEERGITASGVETLANTLKSTTNIDDELKALVAKGESADDAFKLLTLDKAADDLLSNPKLQSWISHLELFNEQNPSKKTTLIATLTAHYGDEALTRIIEQGKRVASTEATANRIQAKQFEAWLAGGQSADDVFKLLALDKAKEELIGSPLLDSWLGYMKFFNKEKPKKQTSLISTLAAHYNEFELAEMIGSARKVPSTAVFADRLETEQVYRWIETEATRTPDDMYTMLKLDKATTNLFELPQVTAWMKYMAAYNNKNPKEKVSFLKSWEYVVEDEKEVWKLVDSPLRKAYNDEELVTMLIAAKKVPSTEKMARRVQAELTQSWMKDPKNHLPDDIFDLLKLTDKETLLGDPLFSAWLKYLDEFNYRFPRYEDSAISTLLDKFSSVSLLEMIQAASKNPKTEAIAKRLDTEIVEKWFQNGNTPGSVYNLLRLNNDGDKVLESPFLPSWLKFTEYFNSKQIPKDQVSAISVLRNEFKDEILAKMLIEAHKKESTKKTAFDLLGDVMGYWLSKRRNPSRVYAWLRLQDKPRNKDVVELMQQYIDLFTKATK</sequence>
<dbReference type="OMA" id="YRWIETE"/>
<feature type="chain" id="PRO_5007653132" evidence="1">
    <location>
        <begin position="23"/>
        <end position="600"/>
    </location>
</feature>
<dbReference type="EMBL" id="JN253943">
    <property type="protein sequence ID" value="AEK80756.1"/>
    <property type="molecule type" value="Genomic_DNA"/>
</dbReference>
<gene>
    <name evidence="2" type="primary">Avh</name>
</gene>
<protein>
    <submittedName>
        <fullName evidence="2">Avh149</fullName>
    </submittedName>
</protein>
<accession>E0W5E6</accession>
<dbReference type="HOGENOM" id="CLU_021192_3_0_1"/>
<evidence type="ECO:0000256" key="1">
    <source>
        <dbReference type="SAM" id="SignalP"/>
    </source>
</evidence>
<dbReference type="OrthoDB" id="93524at2759"/>
<dbReference type="RefSeq" id="XP_009528852.1">
    <property type="nucleotide sequence ID" value="XM_009530557.1"/>
</dbReference>
<reference evidence="2" key="1">
    <citation type="journal article" date="2011" name="Plant Cell">
        <title>Transcriptional programming and functional interactions within the Phytophthora sojae RXLR effector repertoire.</title>
        <authorList>
            <person name="Wang Q."/>
            <person name="Han C."/>
            <person name="Ferreira A.O."/>
            <person name="Yu X."/>
            <person name="Ye W."/>
            <person name="Tripathy S."/>
            <person name="Kale S.D."/>
            <person name="Gu B."/>
            <person name="Sheng Y."/>
            <person name="Sui Y."/>
            <person name="Wang X."/>
            <person name="Zhang Z."/>
            <person name="Cheng B."/>
            <person name="Dong S."/>
            <person name="Shan W."/>
            <person name="Zheng X."/>
            <person name="Dou D."/>
            <person name="Tyler B.M."/>
            <person name="Wang Y."/>
        </authorList>
    </citation>
    <scope>NUCLEOTIDE SEQUENCE</scope>
    <source>
        <strain evidence="2">P7064</strain>
        <strain evidence="3">P7074</strain>
        <strain evidence="4">P7076</strain>
    </source>
</reference>
<evidence type="ECO:0000313" key="4">
    <source>
        <dbReference type="EMBL" id="AEK80756.1"/>
    </source>
</evidence>
<proteinExistence type="predicted"/>
<dbReference type="EMBL" id="JN253942">
    <property type="protein sequence ID" value="AEK80755.1"/>
    <property type="molecule type" value="Genomic_DNA"/>
</dbReference>
<organism evidence="2">
    <name type="scientific">Phytophthora sojae</name>
    <name type="common">Soybean stem and root rot agent</name>
    <name type="synonym">Phytophthora megasperma f. sp. glycines</name>
    <dbReference type="NCBI Taxonomy" id="67593"/>
    <lineage>
        <taxon>Eukaryota</taxon>
        <taxon>Sar</taxon>
        <taxon>Stramenopiles</taxon>
        <taxon>Oomycota</taxon>
        <taxon>Peronosporomycetes</taxon>
        <taxon>Peronosporales</taxon>
        <taxon>Peronosporaceae</taxon>
        <taxon>Phytophthora</taxon>
    </lineage>
</organism>
<feature type="signal peptide" evidence="1">
    <location>
        <begin position="1"/>
        <end position="22"/>
    </location>
</feature>
<dbReference type="VEuPathDB" id="FungiDB:PHYSODRAFT_286248"/>
<evidence type="ECO:0000313" key="2">
    <source>
        <dbReference type="EMBL" id="AEK80754.1"/>
    </source>
</evidence>
<dbReference type="KEGG" id="psoj:PHYSODRAFT_286248"/>
<dbReference type="EMBL" id="JN253941">
    <property type="protein sequence ID" value="AEK80754.1"/>
    <property type="molecule type" value="Genomic_DNA"/>
</dbReference>
<dbReference type="AlphaFoldDB" id="E0W5E6"/>